<organism evidence="5 6">
    <name type="scientific">Salirhabdus euzebyi</name>
    <dbReference type="NCBI Taxonomy" id="394506"/>
    <lineage>
        <taxon>Bacteria</taxon>
        <taxon>Bacillati</taxon>
        <taxon>Bacillota</taxon>
        <taxon>Bacilli</taxon>
        <taxon>Bacillales</taxon>
        <taxon>Bacillaceae</taxon>
        <taxon>Salirhabdus</taxon>
    </lineage>
</organism>
<evidence type="ECO:0000313" key="5">
    <source>
        <dbReference type="EMBL" id="MBB6451946.1"/>
    </source>
</evidence>
<evidence type="ECO:0000256" key="2">
    <source>
        <dbReference type="ARBA" id="ARBA00022576"/>
    </source>
</evidence>
<dbReference type="InterPro" id="IPR004839">
    <property type="entry name" value="Aminotransferase_I/II_large"/>
</dbReference>
<dbReference type="SUPFAM" id="SSF53383">
    <property type="entry name" value="PLP-dependent transferases"/>
    <property type="match status" value="1"/>
</dbReference>
<dbReference type="EMBL" id="JACHGH010000001">
    <property type="protein sequence ID" value="MBB6451946.1"/>
    <property type="molecule type" value="Genomic_DNA"/>
</dbReference>
<feature type="domain" description="Aminotransferase class I/classII large" evidence="4">
    <location>
        <begin position="35"/>
        <end position="385"/>
    </location>
</feature>
<dbReference type="GO" id="GO:0008483">
    <property type="term" value="F:transaminase activity"/>
    <property type="evidence" value="ECO:0007669"/>
    <property type="project" value="UniProtKB-KW"/>
</dbReference>
<dbReference type="InterPro" id="IPR015421">
    <property type="entry name" value="PyrdxlP-dep_Trfase_major"/>
</dbReference>
<accession>A0A841PX32</accession>
<dbReference type="NCBIfam" id="NF005977">
    <property type="entry name" value="PRK08068.1"/>
    <property type="match status" value="1"/>
</dbReference>
<keyword evidence="2 5" id="KW-0032">Aminotransferase</keyword>
<keyword evidence="3 5" id="KW-0808">Transferase</keyword>
<comment type="caution">
    <text evidence="5">The sequence shown here is derived from an EMBL/GenBank/DDBJ whole genome shotgun (WGS) entry which is preliminary data.</text>
</comment>
<reference evidence="5 6" key="1">
    <citation type="submission" date="2020-08" db="EMBL/GenBank/DDBJ databases">
        <title>Genomic Encyclopedia of Type Strains, Phase IV (KMG-IV): sequencing the most valuable type-strain genomes for metagenomic binning, comparative biology and taxonomic classification.</title>
        <authorList>
            <person name="Goeker M."/>
        </authorList>
    </citation>
    <scope>NUCLEOTIDE SEQUENCE [LARGE SCALE GENOMIC DNA]</scope>
    <source>
        <strain evidence="5 6">DSM 19612</strain>
    </source>
</reference>
<dbReference type="CDD" id="cd00609">
    <property type="entry name" value="AAT_like"/>
    <property type="match status" value="1"/>
</dbReference>
<dbReference type="PANTHER" id="PTHR42832">
    <property type="entry name" value="AMINO ACID AMINOTRANSFERASE"/>
    <property type="match status" value="1"/>
</dbReference>
<comment type="cofactor">
    <cofactor evidence="1">
        <name>pyridoxal 5'-phosphate</name>
        <dbReference type="ChEBI" id="CHEBI:597326"/>
    </cofactor>
</comment>
<dbReference type="Pfam" id="PF00155">
    <property type="entry name" value="Aminotran_1_2"/>
    <property type="match status" value="1"/>
</dbReference>
<evidence type="ECO:0000259" key="4">
    <source>
        <dbReference type="Pfam" id="PF00155"/>
    </source>
</evidence>
<dbReference type="InterPro" id="IPR015422">
    <property type="entry name" value="PyrdxlP-dep_Trfase_small"/>
</dbReference>
<gene>
    <name evidence="5" type="ORF">HNQ94_000367</name>
</gene>
<dbReference type="InterPro" id="IPR015424">
    <property type="entry name" value="PyrdxlP-dep_Trfase"/>
</dbReference>
<dbReference type="PANTHER" id="PTHR42832:SF3">
    <property type="entry name" value="L-GLUTAMINE--4-(METHYLSULFANYL)-2-OXOBUTANOATE AMINOTRANSFERASE"/>
    <property type="match status" value="1"/>
</dbReference>
<evidence type="ECO:0000313" key="6">
    <source>
        <dbReference type="Proteomes" id="UP000581688"/>
    </source>
</evidence>
<evidence type="ECO:0000256" key="3">
    <source>
        <dbReference type="ARBA" id="ARBA00022679"/>
    </source>
</evidence>
<proteinExistence type="predicted"/>
<evidence type="ECO:0000256" key="1">
    <source>
        <dbReference type="ARBA" id="ARBA00001933"/>
    </source>
</evidence>
<protein>
    <submittedName>
        <fullName evidence="5">Aminotransferase</fullName>
        <ecNumber evidence="5">2.6.1.-</ecNumber>
    </submittedName>
</protein>
<name>A0A841PX32_9BACI</name>
<dbReference type="Proteomes" id="UP000581688">
    <property type="component" value="Unassembled WGS sequence"/>
</dbReference>
<dbReference type="Gene3D" id="3.90.1150.10">
    <property type="entry name" value="Aspartate Aminotransferase, domain 1"/>
    <property type="match status" value="1"/>
</dbReference>
<dbReference type="EC" id="2.6.1.-" evidence="5"/>
<keyword evidence="6" id="KW-1185">Reference proteome</keyword>
<dbReference type="Gene3D" id="3.40.640.10">
    <property type="entry name" value="Type I PLP-dependent aspartate aminotransferase-like (Major domain)"/>
    <property type="match status" value="1"/>
</dbReference>
<dbReference type="AlphaFoldDB" id="A0A841PX32"/>
<dbReference type="GO" id="GO:0030170">
    <property type="term" value="F:pyridoxal phosphate binding"/>
    <property type="evidence" value="ECO:0007669"/>
    <property type="project" value="InterPro"/>
</dbReference>
<sequence length="391" mass="43747">MEKTFEHANRLKRLPEQFFASLVQKVDKLKSQGFDLINLGQGNPDLPTLSHIVKELQLAAENPQYHKYSPFQGYPFLKEAIAEFYKREYNVDVDPNKEVAILFGAKTGLVEISQCLLNPGDLALVPDPGYPDYMSGIALANAKVEMMPLLQKNNFLPDYNEISEKSLQDAKLMFLNYPNNPTAAIASKSFFDETIELAKKHHICIVHDFAYGAIGFDGKKPQSFLQSKGAKDVGVEMYTLSKTYNMAGWRIGFAVGNQSVIDSINLIQDHLYVSLFGGIQYAAAQALRGSQEAVRELVNTYEKRRDIFINGLQKIGWEVEAPRGSFFAWLPVPKGYTSEEFAAILMEEAHVVTAPGNGFGESGEGYLRVGLLDSEERLAEAVKRIERLNLF</sequence>
<dbReference type="InterPro" id="IPR050881">
    <property type="entry name" value="LL-DAP_aminotransferase"/>
</dbReference>
<dbReference type="RefSeq" id="WP_174494491.1">
    <property type="nucleotide sequence ID" value="NZ_CADDWK010000001.1"/>
</dbReference>